<proteinExistence type="predicted"/>
<evidence type="ECO:0000313" key="1">
    <source>
        <dbReference type="EMBL" id="GAA0322810.1"/>
    </source>
</evidence>
<name>A0ABN0W1R4_9ACTN</name>
<evidence type="ECO:0000313" key="2">
    <source>
        <dbReference type="Proteomes" id="UP001501822"/>
    </source>
</evidence>
<comment type="caution">
    <text evidence="1">The sequence shown here is derived from an EMBL/GenBank/DDBJ whole genome shotgun (WGS) entry which is preliminary data.</text>
</comment>
<organism evidence="1 2">
    <name type="scientific">Actinoallomurus spadix</name>
    <dbReference type="NCBI Taxonomy" id="79912"/>
    <lineage>
        <taxon>Bacteria</taxon>
        <taxon>Bacillati</taxon>
        <taxon>Actinomycetota</taxon>
        <taxon>Actinomycetes</taxon>
        <taxon>Streptosporangiales</taxon>
        <taxon>Thermomonosporaceae</taxon>
        <taxon>Actinoallomurus</taxon>
    </lineage>
</organism>
<accession>A0ABN0W1R4</accession>
<keyword evidence="2" id="KW-1185">Reference proteome</keyword>
<protein>
    <submittedName>
        <fullName evidence="1">Uncharacterized protein</fullName>
    </submittedName>
</protein>
<sequence length="169" mass="18631">MKPLFGWHRPGMNLLGIYLNDHLAGATAGVELARRAVGAHKGRKGEETFRRLAEEIAEDRDALLRIMRALGVPVQQYKVCAGWIGEKIGRLKPNGHLTSRSPLSDLVELDAMRLGIEGKASGWRSLRAVAGHDDRLSGEDLDELLDRARRQAETVEELRTEITGALFAG</sequence>
<reference evidence="1 2" key="1">
    <citation type="journal article" date="2019" name="Int. J. Syst. Evol. Microbiol.">
        <title>The Global Catalogue of Microorganisms (GCM) 10K type strain sequencing project: providing services to taxonomists for standard genome sequencing and annotation.</title>
        <authorList>
            <consortium name="The Broad Institute Genomics Platform"/>
            <consortium name="The Broad Institute Genome Sequencing Center for Infectious Disease"/>
            <person name="Wu L."/>
            <person name="Ma J."/>
        </authorList>
    </citation>
    <scope>NUCLEOTIDE SEQUENCE [LARGE SCALE GENOMIC DNA]</scope>
    <source>
        <strain evidence="1 2">JCM 3146</strain>
    </source>
</reference>
<gene>
    <name evidence="1" type="ORF">GCM10010151_10770</name>
</gene>
<dbReference type="Proteomes" id="UP001501822">
    <property type="component" value="Unassembled WGS sequence"/>
</dbReference>
<dbReference type="EMBL" id="BAAABM010000007">
    <property type="protein sequence ID" value="GAA0322810.1"/>
    <property type="molecule type" value="Genomic_DNA"/>
</dbReference>